<feature type="compositionally biased region" description="Acidic residues" evidence="1">
    <location>
        <begin position="498"/>
        <end position="507"/>
    </location>
</feature>
<feature type="compositionally biased region" description="Acidic residues" evidence="1">
    <location>
        <begin position="586"/>
        <end position="611"/>
    </location>
</feature>
<protein>
    <submittedName>
        <fullName evidence="2">Uncharacterized protein</fullName>
    </submittedName>
</protein>
<feature type="region of interest" description="Disordered" evidence="1">
    <location>
        <begin position="496"/>
        <end position="520"/>
    </location>
</feature>
<organism evidence="2 3">
    <name type="scientific">Wickerhamomyces anomalus (strain ATCC 58044 / CBS 1984 / NCYC 433 / NRRL Y-366-8)</name>
    <name type="common">Yeast</name>
    <name type="synonym">Hansenula anomala</name>
    <dbReference type="NCBI Taxonomy" id="683960"/>
    <lineage>
        <taxon>Eukaryota</taxon>
        <taxon>Fungi</taxon>
        <taxon>Dikarya</taxon>
        <taxon>Ascomycota</taxon>
        <taxon>Saccharomycotina</taxon>
        <taxon>Saccharomycetes</taxon>
        <taxon>Phaffomycetales</taxon>
        <taxon>Wickerhamomycetaceae</taxon>
        <taxon>Wickerhamomyces</taxon>
    </lineage>
</organism>
<feature type="compositionally biased region" description="Polar residues" evidence="1">
    <location>
        <begin position="22"/>
        <end position="36"/>
    </location>
</feature>
<feature type="region of interest" description="Disordered" evidence="1">
    <location>
        <begin position="184"/>
        <end position="207"/>
    </location>
</feature>
<proteinExistence type="predicted"/>
<keyword evidence="3" id="KW-1185">Reference proteome</keyword>
<evidence type="ECO:0000256" key="1">
    <source>
        <dbReference type="SAM" id="MobiDB-lite"/>
    </source>
</evidence>
<gene>
    <name evidence="2" type="ORF">WICANDRAFT_82261</name>
</gene>
<dbReference type="RefSeq" id="XP_019041362.1">
    <property type="nucleotide sequence ID" value="XM_019185361.1"/>
</dbReference>
<dbReference type="AlphaFoldDB" id="A0A1E3P9R0"/>
<dbReference type="Proteomes" id="UP000094112">
    <property type="component" value="Unassembled WGS sequence"/>
</dbReference>
<name>A0A1E3P9R0_WICAA</name>
<reference evidence="2 3" key="1">
    <citation type="journal article" date="2016" name="Proc. Natl. Acad. Sci. U.S.A.">
        <title>Comparative genomics of biotechnologically important yeasts.</title>
        <authorList>
            <person name="Riley R."/>
            <person name="Haridas S."/>
            <person name="Wolfe K.H."/>
            <person name="Lopes M.R."/>
            <person name="Hittinger C.T."/>
            <person name="Goeker M."/>
            <person name="Salamov A.A."/>
            <person name="Wisecaver J.H."/>
            <person name="Long T.M."/>
            <person name="Calvey C.H."/>
            <person name="Aerts A.L."/>
            <person name="Barry K.W."/>
            <person name="Choi C."/>
            <person name="Clum A."/>
            <person name="Coughlan A.Y."/>
            <person name="Deshpande S."/>
            <person name="Douglass A.P."/>
            <person name="Hanson S.J."/>
            <person name="Klenk H.-P."/>
            <person name="LaButti K.M."/>
            <person name="Lapidus A."/>
            <person name="Lindquist E.A."/>
            <person name="Lipzen A.M."/>
            <person name="Meier-Kolthoff J.P."/>
            <person name="Ohm R.A."/>
            <person name="Otillar R.P."/>
            <person name="Pangilinan J.L."/>
            <person name="Peng Y."/>
            <person name="Rokas A."/>
            <person name="Rosa C.A."/>
            <person name="Scheuner C."/>
            <person name="Sibirny A.A."/>
            <person name="Slot J.C."/>
            <person name="Stielow J.B."/>
            <person name="Sun H."/>
            <person name="Kurtzman C.P."/>
            <person name="Blackwell M."/>
            <person name="Grigoriev I.V."/>
            <person name="Jeffries T.W."/>
        </authorList>
    </citation>
    <scope>NUCLEOTIDE SEQUENCE [LARGE SCALE GENOMIC DNA]</scope>
    <source>
        <strain evidence="3">ATCC 58044 / CBS 1984 / NCYC 433 / NRRL Y-366-8</strain>
    </source>
</reference>
<feature type="compositionally biased region" description="Polar residues" evidence="1">
    <location>
        <begin position="569"/>
        <end position="580"/>
    </location>
</feature>
<accession>A0A1E3P9R0</accession>
<evidence type="ECO:0000313" key="2">
    <source>
        <dbReference type="EMBL" id="ODQ62155.1"/>
    </source>
</evidence>
<dbReference type="GeneID" id="30202607"/>
<feature type="compositionally biased region" description="Basic residues" evidence="1">
    <location>
        <begin position="407"/>
        <end position="424"/>
    </location>
</feature>
<feature type="region of interest" description="Disordered" evidence="1">
    <location>
        <begin position="562"/>
        <end position="622"/>
    </location>
</feature>
<feature type="region of interest" description="Disordered" evidence="1">
    <location>
        <begin position="397"/>
        <end position="454"/>
    </location>
</feature>
<dbReference type="EMBL" id="KV454208">
    <property type="protein sequence ID" value="ODQ62155.1"/>
    <property type="molecule type" value="Genomic_DNA"/>
</dbReference>
<feature type="region of interest" description="Disordered" evidence="1">
    <location>
        <begin position="22"/>
        <end position="47"/>
    </location>
</feature>
<sequence length="768" mass="88821">MNNAPDHSMPDHLYNGQSSSLASRFSYVPPNNSQRTPNRDLYYPENNNNDIQQLQHHQFTQHHPSYVNYPQFNQPNHHHTPVQIFHNSQGDDIEQISANVFHSPNQFPTSASSSMSIWVDNESRSYYPNIHSPQRPHSIQSYQSVNRNNRQSVVTPTQPKNYIMRNEIHPNFNSNSAYDLSSIPTGPNIRQVQPPPHPPLSSQQPQPMVPALKKSVIAFDRKTHNRWVIVENKSFDYVSEVQERTKNDANTEYVKLLKNGEDYLLFILRIDPSIALNYHIYNKRYTTCQDIYVKEPSKVYINAIFKNKSKNKLKFKPEDVSKLFRVFGDVDVSTEEDCYVLNVNEAGLSGIKNKYDSIVKSGRLFLEIPLETELMTLIPIDESSSSDEEFEQVIHPIRTQQTTSSHILHHPNKQRRVRSPRKSFSRNSDASKDIHVISSDEEDAASSKSPSKMRRIEEVLSKKPSQISNEELIEAIKDNDEEDIMLDQRYQIVRNKEEDDEEEDDEIVMSHSPILSSSQYVRQDLEPISKVEDNHHHILSDNENENENENDVAMDEKENTSDVEYMHETPTSKSPTQGAPESQVIDTDEEDADQEVDNDDDDSYTEDELIEEDHRPRTRKNNNDVVEIRDHEEYIDLQDSDDDDGNDHEGVYEEFSKDHDFKIADATSKFLILRMIPNSELLLSRFIDDVLLRLATLKVNVVDIHVNSVHREALIEFQRKIGLIKALKHLHGYRYSDDILTAVISDEGYAKKFIAKSDYHFVIRPGKK</sequence>
<evidence type="ECO:0000313" key="3">
    <source>
        <dbReference type="Proteomes" id="UP000094112"/>
    </source>
</evidence>